<dbReference type="RefSeq" id="WP_338224548.1">
    <property type="nucleotide sequence ID" value="NZ_BTPD01000007.1"/>
</dbReference>
<evidence type="ECO:0000313" key="4">
    <source>
        <dbReference type="Proteomes" id="UP001338309"/>
    </source>
</evidence>
<dbReference type="PANTHER" id="PTHR15239">
    <property type="entry name" value="NUCLEAR EXPORT MEDIATOR FACTOR NEMF"/>
    <property type="match status" value="1"/>
</dbReference>
<dbReference type="PANTHER" id="PTHR15239:SF6">
    <property type="entry name" value="RIBOSOME QUALITY CONTROL COMPLEX SUBUNIT NEMF"/>
    <property type="match status" value="1"/>
</dbReference>
<evidence type="ECO:0000313" key="3">
    <source>
        <dbReference type="EMBL" id="GMQ29831.1"/>
    </source>
</evidence>
<reference evidence="3 4" key="1">
    <citation type="submission" date="2023-08" db="EMBL/GenBank/DDBJ databases">
        <title>Draft genome sequence of Algoriphagus confluentis.</title>
        <authorList>
            <person name="Takatani N."/>
            <person name="Hosokawa M."/>
            <person name="Sawabe T."/>
        </authorList>
    </citation>
    <scope>NUCLEOTIDE SEQUENCE [LARGE SCALE GENOMIC DNA]</scope>
    <source>
        <strain evidence="3 4">NBRC 111222</strain>
    </source>
</reference>
<organism evidence="3 4">
    <name type="scientific">Algoriphagus confluentis</name>
    <dbReference type="NCBI Taxonomy" id="1697556"/>
    <lineage>
        <taxon>Bacteria</taxon>
        <taxon>Pseudomonadati</taxon>
        <taxon>Bacteroidota</taxon>
        <taxon>Cytophagia</taxon>
        <taxon>Cytophagales</taxon>
        <taxon>Cyclobacteriaceae</taxon>
        <taxon>Algoriphagus</taxon>
    </lineage>
</organism>
<gene>
    <name evidence="3" type="ORF">Aconfl_24740</name>
</gene>
<dbReference type="Pfam" id="PF05833">
    <property type="entry name" value="NFACT_N"/>
    <property type="match status" value="1"/>
</dbReference>
<dbReference type="EMBL" id="BTPD01000007">
    <property type="protein sequence ID" value="GMQ29831.1"/>
    <property type="molecule type" value="Genomic_DNA"/>
</dbReference>
<keyword evidence="1" id="KW-0175">Coiled coil</keyword>
<dbReference type="Proteomes" id="UP001338309">
    <property type="component" value="Unassembled WGS sequence"/>
</dbReference>
<evidence type="ECO:0000259" key="2">
    <source>
        <dbReference type="Pfam" id="PF05670"/>
    </source>
</evidence>
<dbReference type="Pfam" id="PF05670">
    <property type="entry name" value="NFACT-R_1"/>
    <property type="match status" value="1"/>
</dbReference>
<keyword evidence="4" id="KW-1185">Reference proteome</keyword>
<dbReference type="Gene3D" id="2.30.310.10">
    <property type="entry name" value="ibrinogen binding protein from staphylococcus aureus domain"/>
    <property type="match status" value="1"/>
</dbReference>
<dbReference type="InterPro" id="IPR008532">
    <property type="entry name" value="NFACT_RNA-bd"/>
</dbReference>
<dbReference type="InterPro" id="IPR051608">
    <property type="entry name" value="RQC_Subunit_NEMF"/>
</dbReference>
<feature type="coiled-coil region" evidence="1">
    <location>
        <begin position="335"/>
        <end position="376"/>
    </location>
</feature>
<feature type="coiled-coil region" evidence="1">
    <location>
        <begin position="252"/>
        <end position="286"/>
    </location>
</feature>
<proteinExistence type="predicted"/>
<evidence type="ECO:0000256" key="1">
    <source>
        <dbReference type="SAM" id="Coils"/>
    </source>
</evidence>
<protein>
    <recommendedName>
        <fullName evidence="2">NFACT RNA-binding domain-containing protein</fullName>
    </recommendedName>
</protein>
<feature type="domain" description="NFACT RNA-binding" evidence="2">
    <location>
        <begin position="408"/>
        <end position="504"/>
    </location>
</feature>
<sequence length="531" mass="61216">MHLNYHFLRFLCPALEKEFMGGIITSCFSQSKDELILEISSQGDIRYVRAHLLPPDIYLSFPVQFQRAKRNSIDLFSELLGDRIEGVKVMDFERAFYFLLESGKKLVFKLHGNRSNVLLFSPENGGPLLLFRNEISEDKSLRFEDLFNPLDLSWERFKSLEGNASQFLPTLGPEPRKWLKEKGYPELSLEEKWKGIQEVLDLLDSPLFCLIEEQDQVKLTLLPTENPLKTFADPIEAVNELFYIALVRGNFNKDKNRLLKNLQEQIKRTENYLQKSREKLSELVNSPPPSQLADVIMANLHQFFSGQTGAELDNFYTGEKVWVKLKRNQKPQDLAESLYRKSKNRQLEIDQLEKTLAAKEKQWEELQHKLEELASIEEFRGLKSYQREHIKSEQANPKNTGLPFRVFEFEGYTIWVGKSSKDNDEMIRRYIHKDDLWLHARQAAGSHVVIRTKGMPKIPNPVLERAAGLAAYYSKLKSETLAPVIFTEAKYIRKVKGSPAGAVMVDREKVVMVAPQGPDGHLAKDGRGERS</sequence>
<accession>A0ABQ6PPH0</accession>
<comment type="caution">
    <text evidence="3">The sequence shown here is derived from an EMBL/GenBank/DDBJ whole genome shotgun (WGS) entry which is preliminary data.</text>
</comment>
<name>A0ABQ6PPH0_9BACT</name>